<dbReference type="InterPro" id="IPR000436">
    <property type="entry name" value="Sushi_SCR_CCP_dom"/>
</dbReference>
<evidence type="ECO:0000256" key="3">
    <source>
        <dbReference type="ARBA" id="ARBA00023157"/>
    </source>
</evidence>
<evidence type="ECO:0000256" key="2">
    <source>
        <dbReference type="ARBA" id="ARBA00022729"/>
    </source>
</evidence>
<keyword evidence="8" id="KW-1185">Reference proteome</keyword>
<dbReference type="Pfam" id="PF00084">
    <property type="entry name" value="Sushi"/>
    <property type="match status" value="7"/>
</dbReference>
<name>A0AA88TAU6_TACVA</name>
<evidence type="ECO:0000256" key="1">
    <source>
        <dbReference type="ARBA" id="ARBA00022659"/>
    </source>
</evidence>
<comment type="caution">
    <text evidence="4">Lacks conserved residue(s) required for the propagation of feature annotation.</text>
</comment>
<comment type="caution">
    <text evidence="7">The sequence shown here is derived from an EMBL/GenBank/DDBJ whole genome shotgun (WGS) entry which is preliminary data.</text>
</comment>
<evidence type="ECO:0000256" key="5">
    <source>
        <dbReference type="SAM" id="SignalP"/>
    </source>
</evidence>
<dbReference type="Gene3D" id="2.10.70.10">
    <property type="entry name" value="Complement Module, domain 1"/>
    <property type="match status" value="9"/>
</dbReference>
<feature type="domain" description="Sushi" evidence="6">
    <location>
        <begin position="382"/>
        <end position="437"/>
    </location>
</feature>
<feature type="domain" description="Sushi" evidence="6">
    <location>
        <begin position="261"/>
        <end position="318"/>
    </location>
</feature>
<dbReference type="InterPro" id="IPR035976">
    <property type="entry name" value="Sushi/SCR/CCP_sf"/>
</dbReference>
<dbReference type="CDD" id="cd00033">
    <property type="entry name" value="CCP"/>
    <property type="match status" value="5"/>
</dbReference>
<sequence>MGSNMQVAAKIFFTAFWLSFLTLAKNQECSKEKIDYENIQKSDLLESYPNGQNVKVKCTTGYVGLLRIECKNGKWIKIAGRDCKKRACGHPGDTPNGFFQLTKETEFVFGATVEYSCRTGYTMASRINYRNCRSNGWDNDVPVCEVLRCPILSDFGDVIASGNTEEASYNDVIYFECALNKMLDGPENIHCTENGTWSNTIPKCKEIECLSPEIPHGYTNPNIVYKENDILHYSCKEGYKTNNPSKCTRHGWTVQPGCKEITCEYPYDKQLSFPEPFNRGVYKLNQILEYDCKEGYHKKADNAKCTENGWDPKTLCIETSCRKPEVPHGTSGATWFNTNYFFKYNQILTIKCNSGYEPESFVVTCGKNGLWAGMLNCNLKKRDCEETSVQNGSKQEFDTGRKYSYLCNKNYKAFDEKWWDVVSCIGSQWSYAPLCIPNDHCGQIPNGPAKHNQAKKGYENGATEMVGCDSQLCFYKCVRGKWEKQNYESTKCGSPPPVENAVIVSYNQDNVKYACRKNYSIKGDGFLYCTNSKWKNPPTCESEKGNCTQISVKNGFIFELDKGFSYSCDSDYKAFDEKWWDVVTCTGSQWSYTPLCIPNDHCGQIPNGPAKHNQAKKGYENGATVMVECESKPCCFKCIEGKWKEQNCERTELP</sequence>
<accession>A0AA88TAU6</accession>
<evidence type="ECO:0000313" key="8">
    <source>
        <dbReference type="Proteomes" id="UP001187315"/>
    </source>
</evidence>
<dbReference type="SUPFAM" id="SSF57535">
    <property type="entry name" value="Complement control module/SCR domain"/>
    <property type="match status" value="6"/>
</dbReference>
<dbReference type="AlphaFoldDB" id="A0AA88TAU6"/>
<keyword evidence="1 4" id="KW-0768">Sushi</keyword>
<dbReference type="EMBL" id="JAVHJS010000001">
    <property type="protein sequence ID" value="KAK2868954.1"/>
    <property type="molecule type" value="Genomic_DNA"/>
</dbReference>
<dbReference type="PROSITE" id="PS50923">
    <property type="entry name" value="SUSHI"/>
    <property type="match status" value="8"/>
</dbReference>
<feature type="chain" id="PRO_5041693886" description="Sushi domain-containing protein" evidence="5">
    <location>
        <begin position="25"/>
        <end position="654"/>
    </location>
</feature>
<feature type="domain" description="Sushi" evidence="6">
    <location>
        <begin position="147"/>
        <end position="206"/>
    </location>
</feature>
<evidence type="ECO:0000259" key="6">
    <source>
        <dbReference type="PROSITE" id="PS50923"/>
    </source>
</evidence>
<dbReference type="InterPro" id="IPR051503">
    <property type="entry name" value="ComplSys_Reg/VirEntry_Med"/>
</dbReference>
<feature type="domain" description="Sushi" evidence="6">
    <location>
        <begin position="319"/>
        <end position="379"/>
    </location>
</feature>
<feature type="domain" description="Sushi" evidence="6">
    <location>
        <begin position="27"/>
        <end position="85"/>
    </location>
</feature>
<feature type="domain" description="Sushi" evidence="6">
    <location>
        <begin position="207"/>
        <end position="260"/>
    </location>
</feature>
<dbReference type="PANTHER" id="PTHR45785:SF7">
    <property type="entry name" value="COMPLEMENT FACTOR H"/>
    <property type="match status" value="1"/>
</dbReference>
<protein>
    <recommendedName>
        <fullName evidence="6">Sushi domain-containing protein</fullName>
    </recommendedName>
</protein>
<evidence type="ECO:0000313" key="7">
    <source>
        <dbReference type="EMBL" id="KAK2868954.1"/>
    </source>
</evidence>
<reference evidence="7" key="1">
    <citation type="submission" date="2023-08" db="EMBL/GenBank/DDBJ databases">
        <title>Pelteobagrus vachellii genome.</title>
        <authorList>
            <person name="Liu H."/>
        </authorList>
    </citation>
    <scope>NUCLEOTIDE SEQUENCE</scope>
    <source>
        <strain evidence="7">PRFRI_2022a</strain>
        <tissue evidence="7">Muscle</tissue>
    </source>
</reference>
<feature type="disulfide bond" evidence="4">
    <location>
        <begin position="177"/>
        <end position="204"/>
    </location>
</feature>
<proteinExistence type="predicted"/>
<feature type="domain" description="Sushi" evidence="6">
    <location>
        <begin position="490"/>
        <end position="542"/>
    </location>
</feature>
<keyword evidence="2 5" id="KW-0732">Signal</keyword>
<keyword evidence="3 4" id="KW-1015">Disulfide bond</keyword>
<organism evidence="7 8">
    <name type="scientific">Tachysurus vachellii</name>
    <name type="common">Darkbarbel catfish</name>
    <name type="synonym">Pelteobagrus vachellii</name>
    <dbReference type="NCBI Taxonomy" id="175792"/>
    <lineage>
        <taxon>Eukaryota</taxon>
        <taxon>Metazoa</taxon>
        <taxon>Chordata</taxon>
        <taxon>Craniata</taxon>
        <taxon>Vertebrata</taxon>
        <taxon>Euteleostomi</taxon>
        <taxon>Actinopterygii</taxon>
        <taxon>Neopterygii</taxon>
        <taxon>Teleostei</taxon>
        <taxon>Ostariophysi</taxon>
        <taxon>Siluriformes</taxon>
        <taxon>Bagridae</taxon>
        <taxon>Tachysurus</taxon>
    </lineage>
</organism>
<feature type="signal peptide" evidence="5">
    <location>
        <begin position="1"/>
        <end position="24"/>
    </location>
</feature>
<feature type="domain" description="Sushi" evidence="6">
    <location>
        <begin position="86"/>
        <end position="146"/>
    </location>
</feature>
<gene>
    <name evidence="7" type="ORF">Q7C36_000825</name>
</gene>
<dbReference type="Proteomes" id="UP001187315">
    <property type="component" value="Unassembled WGS sequence"/>
</dbReference>
<dbReference type="PANTHER" id="PTHR45785">
    <property type="entry name" value="COMPLEMENT FACTOR H-RELATED"/>
    <property type="match status" value="1"/>
</dbReference>
<evidence type="ECO:0000256" key="4">
    <source>
        <dbReference type="PROSITE-ProRule" id="PRU00302"/>
    </source>
</evidence>
<feature type="disulfide bond" evidence="4">
    <location>
        <begin position="117"/>
        <end position="144"/>
    </location>
</feature>
<dbReference type="SMART" id="SM00032">
    <property type="entry name" value="CCP"/>
    <property type="match status" value="9"/>
</dbReference>